<evidence type="ECO:0000313" key="2">
    <source>
        <dbReference type="Proteomes" id="UP000284706"/>
    </source>
</evidence>
<evidence type="ECO:0000313" key="1">
    <source>
        <dbReference type="EMBL" id="PPQ66360.1"/>
    </source>
</evidence>
<dbReference type="AlphaFoldDB" id="A0A409VJD6"/>
<dbReference type="InParanoid" id="A0A409VJD6"/>
<dbReference type="Proteomes" id="UP000284706">
    <property type="component" value="Unassembled WGS sequence"/>
</dbReference>
<dbReference type="Gene3D" id="3.80.10.10">
    <property type="entry name" value="Ribonuclease Inhibitor"/>
    <property type="match status" value="2"/>
</dbReference>
<organism evidence="1 2">
    <name type="scientific">Gymnopilus dilepis</name>
    <dbReference type="NCBI Taxonomy" id="231916"/>
    <lineage>
        <taxon>Eukaryota</taxon>
        <taxon>Fungi</taxon>
        <taxon>Dikarya</taxon>
        <taxon>Basidiomycota</taxon>
        <taxon>Agaricomycotina</taxon>
        <taxon>Agaricomycetes</taxon>
        <taxon>Agaricomycetidae</taxon>
        <taxon>Agaricales</taxon>
        <taxon>Agaricineae</taxon>
        <taxon>Hymenogastraceae</taxon>
        <taxon>Gymnopilus</taxon>
    </lineage>
</organism>
<proteinExistence type="predicted"/>
<gene>
    <name evidence="1" type="ORF">CVT26_011079</name>
</gene>
<comment type="caution">
    <text evidence="1">The sequence shown here is derived from an EMBL/GenBank/DDBJ whole genome shotgun (WGS) entry which is preliminary data.</text>
</comment>
<protein>
    <submittedName>
        <fullName evidence="1">Uncharacterized protein</fullName>
    </submittedName>
</protein>
<dbReference type="OrthoDB" id="3251070at2759"/>
<reference evidence="1 2" key="1">
    <citation type="journal article" date="2018" name="Evol. Lett.">
        <title>Horizontal gene cluster transfer increased hallucinogenic mushroom diversity.</title>
        <authorList>
            <person name="Reynolds H.T."/>
            <person name="Vijayakumar V."/>
            <person name="Gluck-Thaler E."/>
            <person name="Korotkin H.B."/>
            <person name="Matheny P.B."/>
            <person name="Slot J.C."/>
        </authorList>
    </citation>
    <scope>NUCLEOTIDE SEQUENCE [LARGE SCALE GENOMIC DNA]</scope>
    <source>
        <strain evidence="1 2">SRW20</strain>
    </source>
</reference>
<name>A0A409VJD6_9AGAR</name>
<dbReference type="EMBL" id="NHYE01005632">
    <property type="protein sequence ID" value="PPQ66360.1"/>
    <property type="molecule type" value="Genomic_DNA"/>
</dbReference>
<accession>A0A409VJD6</accession>
<dbReference type="InterPro" id="IPR032675">
    <property type="entry name" value="LRR_dom_sf"/>
</dbReference>
<keyword evidence="2" id="KW-1185">Reference proteome</keyword>
<dbReference type="SUPFAM" id="SSF52047">
    <property type="entry name" value="RNI-like"/>
    <property type="match status" value="1"/>
</dbReference>
<sequence length="703" mass="79877">MMNQPPLKKGKYALASQFRDQPSYQLDGTTTRPSANWSKGLLYLPAELQLEILDCYPKITLLTKMPGAFGAILPENFLERTDVLRTLSQVCFAYRKTYLQLLWENVNVYCASRNLPLHSYTFAPAAECLVRISDGLVASPGLAKYVRTLNIGSLSRHRSDVVLPKLVSLLRSLPNLHTLHILRSNSQMSSRFKEPFEGATFPYIKNLVLQSHCGYILAACPCVESLWCTTRDSSKLVRTIEKHCESLKELRGFSLEEKYVTRIFKVAPDLHILEVPWNNYEPVLKHISLLRSLKTVVIVSDCIFPRGSCSSLEEVAGPPTKKRRISKLGGQVQVSPVFIDPTRVGALEKPANSDKGLLHLPVELQTEILEYFPRVTLRTRATHERPVLPIEYLERTDALRALSQVCVAYRRAYLRLLWDTVNACCATRIRKRKGCYNVDDNFYQHTAETLARKCDGLLANPALSSHVGTLNIVLTRHRHQIVLPKLAEVLQHLPNLHTLHILHTHTQMGGSILRNPFEGKTYPNIRTLVIQGYCHHILACCPNLRTLWCIRDDGKKLLSPILERCKALEEVRGFDLEEKHLQSTSYLCIPMESSLLTCLPELINATPNLRVFEVTLNNYEVHVWFCLAGTLLLKINFNAKLVLKHLPKWKKLAAVVLREGRGPESPDNPGYSKFQTCIRVIKSRLESLPQSEVRNRDVCLLYE</sequence>